<evidence type="ECO:0000313" key="2">
    <source>
        <dbReference type="Proteomes" id="UP000030762"/>
    </source>
</evidence>
<keyword evidence="2" id="KW-1185">Reference proteome</keyword>
<proteinExistence type="predicted"/>
<dbReference type="GeneID" id="19954035"/>
<sequence length="268" mass="30324">MNDEEAALLMAALAAVESDIEGDEVPQFASSCSVLDHTKIEPIALEAKDDADAAFYYNLDLIFPPPPPSWDLRLATSFLERYWKNGRKNLQCFPFCPEYHDFYEMKMHNKKHASVGVCRTPVHCTLSAPYTAVPLHVLGRFEQISPGRQGALPPAFSPPNGAGFELFQAECFEATEVETKRVTLPTGLVTTTWMFLPDVWKVQPLLRKKRKATRAGPAQTFPFYFRVYVYIKEPCGAMRCQATVLSTSFELFSTRTMDRLKKAWVVRV</sequence>
<protein>
    <submittedName>
        <fullName evidence="1">Uncharacterized protein</fullName>
    </submittedName>
</protein>
<dbReference type="Proteomes" id="UP000030762">
    <property type="component" value="Unassembled WGS sequence"/>
</dbReference>
<evidence type="ECO:0000313" key="1">
    <source>
        <dbReference type="EMBL" id="EQC28971.1"/>
    </source>
</evidence>
<dbReference type="eggNOG" id="ENOG502RN7S">
    <property type="taxonomic scope" value="Eukaryota"/>
</dbReference>
<gene>
    <name evidence="1" type="ORF">SDRG_13308</name>
</gene>
<name>T0Q358_SAPDV</name>
<dbReference type="AlphaFoldDB" id="T0Q358"/>
<reference evidence="1 2" key="1">
    <citation type="submission" date="2012-04" db="EMBL/GenBank/DDBJ databases">
        <title>The Genome Sequence of Saprolegnia declina VS20.</title>
        <authorList>
            <consortium name="The Broad Institute Genome Sequencing Platform"/>
            <person name="Russ C."/>
            <person name="Nusbaum C."/>
            <person name="Tyler B."/>
            <person name="van West P."/>
            <person name="Dieguez-Uribeondo J."/>
            <person name="de Bruijn I."/>
            <person name="Tripathy S."/>
            <person name="Jiang R."/>
            <person name="Young S.K."/>
            <person name="Zeng Q."/>
            <person name="Gargeya S."/>
            <person name="Fitzgerald M."/>
            <person name="Haas B."/>
            <person name="Abouelleil A."/>
            <person name="Alvarado L."/>
            <person name="Arachchi H.M."/>
            <person name="Berlin A."/>
            <person name="Chapman S.B."/>
            <person name="Goldberg J."/>
            <person name="Griggs A."/>
            <person name="Gujja S."/>
            <person name="Hansen M."/>
            <person name="Howarth C."/>
            <person name="Imamovic A."/>
            <person name="Larimer J."/>
            <person name="McCowen C."/>
            <person name="Montmayeur A."/>
            <person name="Murphy C."/>
            <person name="Neiman D."/>
            <person name="Pearson M."/>
            <person name="Priest M."/>
            <person name="Roberts A."/>
            <person name="Saif S."/>
            <person name="Shea T."/>
            <person name="Sisk P."/>
            <person name="Sykes S."/>
            <person name="Wortman J."/>
            <person name="Nusbaum C."/>
            <person name="Birren B."/>
        </authorList>
    </citation>
    <scope>NUCLEOTIDE SEQUENCE [LARGE SCALE GENOMIC DNA]</scope>
    <source>
        <strain evidence="1 2">VS20</strain>
    </source>
</reference>
<accession>T0Q358</accession>
<dbReference type="RefSeq" id="XP_008617610.1">
    <property type="nucleotide sequence ID" value="XM_008619388.1"/>
</dbReference>
<dbReference type="OrthoDB" id="158009at2759"/>
<dbReference type="STRING" id="1156394.T0Q358"/>
<dbReference type="OMA" id="PNGAGFE"/>
<dbReference type="VEuPathDB" id="FungiDB:SDRG_13308"/>
<organism evidence="1 2">
    <name type="scientific">Saprolegnia diclina (strain VS20)</name>
    <dbReference type="NCBI Taxonomy" id="1156394"/>
    <lineage>
        <taxon>Eukaryota</taxon>
        <taxon>Sar</taxon>
        <taxon>Stramenopiles</taxon>
        <taxon>Oomycota</taxon>
        <taxon>Saprolegniomycetes</taxon>
        <taxon>Saprolegniales</taxon>
        <taxon>Saprolegniaceae</taxon>
        <taxon>Saprolegnia</taxon>
    </lineage>
</organism>
<dbReference type="EMBL" id="JH767189">
    <property type="protein sequence ID" value="EQC28971.1"/>
    <property type="molecule type" value="Genomic_DNA"/>
</dbReference>
<dbReference type="InParanoid" id="T0Q358"/>